<keyword evidence="7" id="KW-1185">Reference proteome</keyword>
<dbReference type="Proteomes" id="UP000763557">
    <property type="component" value="Unassembled WGS sequence"/>
</dbReference>
<protein>
    <submittedName>
        <fullName evidence="6">Transcriptional regulator</fullName>
    </submittedName>
</protein>
<feature type="compositionally biased region" description="Basic and acidic residues" evidence="4">
    <location>
        <begin position="325"/>
        <end position="353"/>
    </location>
</feature>
<evidence type="ECO:0000313" key="7">
    <source>
        <dbReference type="Proteomes" id="UP000763557"/>
    </source>
</evidence>
<name>A0ABX2FDJ9_9PSEU</name>
<sequence>MSGLDAFEETLTASGLPPLLSRRHSGDDLRGFRAGVVTRDLGPLRLAELVTPEGECFRDARSARAVDSELWQVDVVTRGHVRAEQDGSMAMLGPGDLVLLDPARPVRFASTATRSVTMLVPRRLLRLRPRDAARLTGVRIGGDRGPGALVSSLARDMARSMTGFRADEAARSAAAVVELVAVALSAQLGDSRPAPDEALRDRIVGFIEARLSDRDLTPAKVAAAHHMSVRRLHKLFEDEPMTVAGLIRRRRLERCHADLAGTDRTVAAVAARWGFADPAHFSRLFRATYGYNATALTSNNHARMSNDRARTIKASAGHPGQHGADSVERTTHGTVSRGDERHPGSDERGLEPR</sequence>
<dbReference type="Pfam" id="PF14525">
    <property type="entry name" value="AraC_binding_2"/>
    <property type="match status" value="1"/>
</dbReference>
<dbReference type="EMBL" id="JAAATY010000027">
    <property type="protein sequence ID" value="NRN69439.1"/>
    <property type="molecule type" value="Genomic_DNA"/>
</dbReference>
<keyword evidence="3" id="KW-0804">Transcription</keyword>
<evidence type="ECO:0000256" key="4">
    <source>
        <dbReference type="SAM" id="MobiDB-lite"/>
    </source>
</evidence>
<dbReference type="Gene3D" id="1.10.10.60">
    <property type="entry name" value="Homeodomain-like"/>
    <property type="match status" value="1"/>
</dbReference>
<dbReference type="InterPro" id="IPR035418">
    <property type="entry name" value="AraC-bd_2"/>
</dbReference>
<keyword evidence="1" id="KW-0805">Transcription regulation</keyword>
<dbReference type="InterPro" id="IPR050204">
    <property type="entry name" value="AraC_XylS_family_regulators"/>
</dbReference>
<gene>
    <name evidence="6" type="ORF">GC106_66960</name>
</gene>
<feature type="region of interest" description="Disordered" evidence="4">
    <location>
        <begin position="314"/>
        <end position="353"/>
    </location>
</feature>
<evidence type="ECO:0000256" key="1">
    <source>
        <dbReference type="ARBA" id="ARBA00023015"/>
    </source>
</evidence>
<evidence type="ECO:0000256" key="3">
    <source>
        <dbReference type="ARBA" id="ARBA00023163"/>
    </source>
</evidence>
<evidence type="ECO:0000256" key="2">
    <source>
        <dbReference type="ARBA" id="ARBA00023125"/>
    </source>
</evidence>
<keyword evidence="2" id="KW-0238">DNA-binding</keyword>
<dbReference type="Pfam" id="PF12833">
    <property type="entry name" value="HTH_18"/>
    <property type="match status" value="1"/>
</dbReference>
<dbReference type="PANTHER" id="PTHR46796">
    <property type="entry name" value="HTH-TYPE TRANSCRIPTIONAL ACTIVATOR RHAS-RELATED"/>
    <property type="match status" value="1"/>
</dbReference>
<dbReference type="SMART" id="SM00342">
    <property type="entry name" value="HTH_ARAC"/>
    <property type="match status" value="1"/>
</dbReference>
<dbReference type="PROSITE" id="PS01124">
    <property type="entry name" value="HTH_ARAC_FAMILY_2"/>
    <property type="match status" value="1"/>
</dbReference>
<accession>A0ABX2FDJ9</accession>
<organism evidence="6 7">
    <name type="scientific">Kibdelosporangium persicum</name>
    <dbReference type="NCBI Taxonomy" id="2698649"/>
    <lineage>
        <taxon>Bacteria</taxon>
        <taxon>Bacillati</taxon>
        <taxon>Actinomycetota</taxon>
        <taxon>Actinomycetes</taxon>
        <taxon>Pseudonocardiales</taxon>
        <taxon>Pseudonocardiaceae</taxon>
        <taxon>Kibdelosporangium</taxon>
    </lineage>
</organism>
<dbReference type="InterPro" id="IPR009057">
    <property type="entry name" value="Homeodomain-like_sf"/>
</dbReference>
<dbReference type="InterPro" id="IPR018060">
    <property type="entry name" value="HTH_AraC"/>
</dbReference>
<dbReference type="PANTHER" id="PTHR46796:SF6">
    <property type="entry name" value="ARAC SUBFAMILY"/>
    <property type="match status" value="1"/>
</dbReference>
<reference evidence="6 7" key="1">
    <citation type="submission" date="2020-01" db="EMBL/GenBank/DDBJ databases">
        <title>Kibdelosporangium persica a novel Actinomycetes from a hot desert in Iran.</title>
        <authorList>
            <person name="Safaei N."/>
            <person name="Zaburannyi N."/>
            <person name="Mueller R."/>
            <person name="Wink J."/>
        </authorList>
    </citation>
    <scope>NUCLEOTIDE SEQUENCE [LARGE SCALE GENOMIC DNA]</scope>
    <source>
        <strain evidence="6 7">4NS15</strain>
    </source>
</reference>
<evidence type="ECO:0000259" key="5">
    <source>
        <dbReference type="PROSITE" id="PS01124"/>
    </source>
</evidence>
<dbReference type="SUPFAM" id="SSF46689">
    <property type="entry name" value="Homeodomain-like"/>
    <property type="match status" value="1"/>
</dbReference>
<feature type="domain" description="HTH araC/xylS-type" evidence="5">
    <location>
        <begin position="201"/>
        <end position="299"/>
    </location>
</feature>
<evidence type="ECO:0000313" key="6">
    <source>
        <dbReference type="EMBL" id="NRN69439.1"/>
    </source>
</evidence>
<dbReference type="RefSeq" id="WP_173139628.1">
    <property type="nucleotide sequence ID" value="NZ_CBCSGW010000023.1"/>
</dbReference>
<proteinExistence type="predicted"/>
<comment type="caution">
    <text evidence="6">The sequence shown here is derived from an EMBL/GenBank/DDBJ whole genome shotgun (WGS) entry which is preliminary data.</text>
</comment>